<dbReference type="AlphaFoldDB" id="A0A6I8U0V7"/>
<name>A0A6I8U0V7_AEDAE</name>
<feature type="compositionally biased region" description="Polar residues" evidence="2">
    <location>
        <begin position="1234"/>
        <end position="1249"/>
    </location>
</feature>
<reference evidence="4 5" key="1">
    <citation type="submission" date="2017-06" db="EMBL/GenBank/DDBJ databases">
        <title>Aedes aegypti genome working group (AGWG) sequencing and assembly.</title>
        <authorList>
            <consortium name="Aedes aegypti Genome Working Group (AGWG)"/>
            <person name="Matthews B.J."/>
        </authorList>
    </citation>
    <scope>NUCLEOTIDE SEQUENCE [LARGE SCALE GENOMIC DNA]</scope>
    <source>
        <strain evidence="4 5">LVP_AGWG</strain>
    </source>
</reference>
<accession>A0A6I8U0V7</accession>
<feature type="compositionally biased region" description="Basic and acidic residues" evidence="2">
    <location>
        <begin position="579"/>
        <end position="590"/>
    </location>
</feature>
<feature type="region of interest" description="Disordered" evidence="2">
    <location>
        <begin position="215"/>
        <end position="234"/>
    </location>
</feature>
<evidence type="ECO:0000313" key="4">
    <source>
        <dbReference type="EnsemblMetazoa" id="AAEL023026-PA"/>
    </source>
</evidence>
<protein>
    <submittedName>
        <fullName evidence="4">Uncharacterized protein</fullName>
    </submittedName>
</protein>
<feature type="region of interest" description="Disordered" evidence="2">
    <location>
        <begin position="255"/>
        <end position="275"/>
    </location>
</feature>
<feature type="compositionally biased region" description="Polar residues" evidence="2">
    <location>
        <begin position="591"/>
        <end position="600"/>
    </location>
</feature>
<dbReference type="OrthoDB" id="6630523at2759"/>
<feature type="region of interest" description="Disordered" evidence="2">
    <location>
        <begin position="579"/>
        <end position="618"/>
    </location>
</feature>
<gene>
    <name evidence="4" type="primary">5569173</name>
</gene>
<organism evidence="4 5">
    <name type="scientific">Aedes aegypti</name>
    <name type="common">Yellowfever mosquito</name>
    <name type="synonym">Culex aegypti</name>
    <dbReference type="NCBI Taxonomy" id="7159"/>
    <lineage>
        <taxon>Eukaryota</taxon>
        <taxon>Metazoa</taxon>
        <taxon>Ecdysozoa</taxon>
        <taxon>Arthropoda</taxon>
        <taxon>Hexapoda</taxon>
        <taxon>Insecta</taxon>
        <taxon>Pterygota</taxon>
        <taxon>Neoptera</taxon>
        <taxon>Endopterygota</taxon>
        <taxon>Diptera</taxon>
        <taxon>Nematocera</taxon>
        <taxon>Culicoidea</taxon>
        <taxon>Culicidae</taxon>
        <taxon>Culicinae</taxon>
        <taxon>Aedini</taxon>
        <taxon>Aedes</taxon>
        <taxon>Stegomyia</taxon>
    </lineage>
</organism>
<evidence type="ECO:0000256" key="3">
    <source>
        <dbReference type="SAM" id="SignalP"/>
    </source>
</evidence>
<keyword evidence="1" id="KW-0175">Coiled coil</keyword>
<evidence type="ECO:0000313" key="5">
    <source>
        <dbReference type="Proteomes" id="UP000008820"/>
    </source>
</evidence>
<feature type="region of interest" description="Disordered" evidence="2">
    <location>
        <begin position="996"/>
        <end position="1015"/>
    </location>
</feature>
<dbReference type="InParanoid" id="A0A6I8U0V7"/>
<sequence>MKNVWRIFLLLMILNDLSLISSEPQYQQQQNQLQPQGNFDNNVNNNVNNNNYYGPQQQPQQQQPPPYQYRPPPPPTTAAPTFFQRITSWFNFFGDDSGDRRPLPPRKPPAPNPQPPPLSPPPQQQFQPQQQQPFQPQQQLQPQPNSQFVQFPQPQQNEPFQNGSRIGIVNTNYGPPGFNNPQLNGGFQPIVQQNNNHQTSGSNYHPVANVVSPNNNVQGPGYHYPPPQQVVQQPQKPYVPSTLQQQIVGSQQDPRILKPSQPYHQNNQYRDPEPTSISPGAVPVPGIQNPNGFQDFDYHPCNNVPWVPLEPPPGQLPVTQVPPNAIPEITSPTKRPIKLEIRPKGQVHSVSHYPPSIQNHEPVIITAAPPPQQLIQLQLQQQQQQLQNLQLQQLQLQQQQLQQQLQQLQVSTTAEPSLPPTTTTPFIQTAAPTAAHFVTRKPDSPQPSIAPITFRQVSASYFTNKDYHPPAKILPIQDEGKPHASITLPNLSASPVPPLYTATSFHSDPYKFYRPYKPRDNFIELGYGYPQSLQSMSDSYTRYNRPPYSGNRPNHSIFDVEQVASSSSTVYTTVAYSNDDSKPAASEHRNVTISGTNQLSAEDEDYSSEEDDEQISGVTVTFPVEVTSVVPKTRYYSSRTTTTERPTTFPSSLPPPTDPGELGNGLQIIYSANLHTSSPVKNKHYQRQLPDSELDHPDLRPPESLFNNLLSEEEDSVAKETVPTTISTHAPPTRPVSSILTTLKVTANRPTLFQLYRTTEVPTTENTTPIPRTVTTVPPTASSHLSSMTAAIGGHINTAATKKPKQIQIIIPYSTYKKPEPFKPKDRDEIDHASAASNIVTSTSGTSTTTAPTKSHFVTRESMKFFHSSTNIKDILRKETTRPFSRPPTTVPEKPTKLKKVEPVKVSKDSKPFTPPRVPKMTPMPPVFNLTGLSADQRLERTTTLPPRTFRPTIIMAHPSRFTPNYINITRMRPVPTTHTYPPRTTISQLLRTTKIHTKPPKPHDDQENPSRSLPPIVYRRTTVPTTTTTTERLDTTPIPIYERNEWDIDPLLLQRRIDTWTEQQYASEDYLFKSSTIPLHRVTKAIPWEFLTTTMLPSLRDRTKGRDTWRNVKIAISPHTKEKVYVVTPQPWTAIINQETVSSPRFSIRPTPFYQKAGFSTISVSRSRGSSSSISSSSRGGSSSTGSTVDVSPESVNDLVEHKSKLHRATLSLAKLKHRKYVRQKTFTRAPFQPTSSRSGSSINYESA</sequence>
<feature type="compositionally biased region" description="Basic and acidic residues" evidence="2">
    <location>
        <begin position="901"/>
        <end position="911"/>
    </location>
</feature>
<feature type="region of interest" description="Disordered" evidence="2">
    <location>
        <begin position="635"/>
        <end position="660"/>
    </location>
</feature>
<dbReference type="Proteomes" id="UP000008820">
    <property type="component" value="Chromosome 2"/>
</dbReference>
<proteinExistence type="predicted"/>
<feature type="compositionally biased region" description="Low complexity" evidence="2">
    <location>
        <begin position="124"/>
        <end position="162"/>
    </location>
</feature>
<feature type="compositionally biased region" description="Pro residues" evidence="2">
    <location>
        <begin position="105"/>
        <end position="123"/>
    </location>
</feature>
<evidence type="ECO:0000256" key="1">
    <source>
        <dbReference type="SAM" id="Coils"/>
    </source>
</evidence>
<feature type="compositionally biased region" description="Low complexity" evidence="2">
    <location>
        <begin position="635"/>
        <end position="651"/>
    </location>
</feature>
<feature type="compositionally biased region" description="Low complexity" evidence="2">
    <location>
        <begin position="28"/>
        <end position="61"/>
    </location>
</feature>
<feature type="region of interest" description="Disordered" evidence="2">
    <location>
        <begin position="28"/>
        <end position="172"/>
    </location>
</feature>
<keyword evidence="3" id="KW-0732">Signal</keyword>
<feature type="chain" id="PRO_5043769851" evidence="3">
    <location>
        <begin position="23"/>
        <end position="1249"/>
    </location>
</feature>
<feature type="region of interest" description="Disordered" evidence="2">
    <location>
        <begin position="1166"/>
        <end position="1197"/>
    </location>
</feature>
<feature type="compositionally biased region" description="Acidic residues" evidence="2">
    <location>
        <begin position="601"/>
        <end position="614"/>
    </location>
</feature>
<feature type="signal peptide" evidence="3">
    <location>
        <begin position="1"/>
        <end position="22"/>
    </location>
</feature>
<feature type="compositionally biased region" description="Low complexity" evidence="2">
    <location>
        <begin position="1166"/>
        <end position="1193"/>
    </location>
</feature>
<dbReference type="EnsemblMetazoa" id="AAEL023026-RA">
    <property type="protein sequence ID" value="AAEL023026-PA"/>
    <property type="gene ID" value="AAEL023026"/>
</dbReference>
<feature type="region of interest" description="Disordered" evidence="2">
    <location>
        <begin position="901"/>
        <end position="925"/>
    </location>
</feature>
<feature type="compositionally biased region" description="Pro residues" evidence="2">
    <location>
        <begin position="913"/>
        <end position="925"/>
    </location>
</feature>
<reference evidence="4" key="2">
    <citation type="submission" date="2020-05" db="UniProtKB">
        <authorList>
            <consortium name="EnsemblMetazoa"/>
        </authorList>
    </citation>
    <scope>IDENTIFICATION</scope>
    <source>
        <strain evidence="4">LVP_AGWG</strain>
    </source>
</reference>
<evidence type="ECO:0000256" key="2">
    <source>
        <dbReference type="SAM" id="MobiDB-lite"/>
    </source>
</evidence>
<feature type="coiled-coil region" evidence="1">
    <location>
        <begin position="372"/>
        <end position="411"/>
    </location>
</feature>
<feature type="compositionally biased region" description="Pro residues" evidence="2">
    <location>
        <begin position="62"/>
        <end position="77"/>
    </location>
</feature>
<feature type="region of interest" description="Disordered" evidence="2">
    <location>
        <begin position="1226"/>
        <end position="1249"/>
    </location>
</feature>
<keyword evidence="5" id="KW-1185">Reference proteome</keyword>